<reference evidence="3" key="1">
    <citation type="journal article" date="2017" name="Nat. Commun.">
        <title>The asparagus genome sheds light on the origin and evolution of a young Y chromosome.</title>
        <authorList>
            <person name="Harkess A."/>
            <person name="Zhou J."/>
            <person name="Xu C."/>
            <person name="Bowers J.E."/>
            <person name="Van der Hulst R."/>
            <person name="Ayyampalayam S."/>
            <person name="Mercati F."/>
            <person name="Riccardi P."/>
            <person name="McKain M.R."/>
            <person name="Kakrana A."/>
            <person name="Tang H."/>
            <person name="Ray J."/>
            <person name="Groenendijk J."/>
            <person name="Arikit S."/>
            <person name="Mathioni S.M."/>
            <person name="Nakano M."/>
            <person name="Shan H."/>
            <person name="Telgmann-Rauber A."/>
            <person name="Kanno A."/>
            <person name="Yue Z."/>
            <person name="Chen H."/>
            <person name="Li W."/>
            <person name="Chen Y."/>
            <person name="Xu X."/>
            <person name="Zhang Y."/>
            <person name="Luo S."/>
            <person name="Chen H."/>
            <person name="Gao J."/>
            <person name="Mao Z."/>
            <person name="Pires J.C."/>
            <person name="Luo M."/>
            <person name="Kudrna D."/>
            <person name="Wing R.A."/>
            <person name="Meyers B.C."/>
            <person name="Yi K."/>
            <person name="Kong H."/>
            <person name="Lavrijsen P."/>
            <person name="Sunseri F."/>
            <person name="Falavigna A."/>
            <person name="Ye Y."/>
            <person name="Leebens-Mack J.H."/>
            <person name="Chen G."/>
        </authorList>
    </citation>
    <scope>NUCLEOTIDE SEQUENCE [LARGE SCALE GENOMIC DNA]</scope>
    <source>
        <strain evidence="3">cv. DH0086</strain>
    </source>
</reference>
<protein>
    <submittedName>
        <fullName evidence="2">Uncharacterized protein</fullName>
    </submittedName>
</protein>
<proteinExistence type="predicted"/>
<organism evidence="2 3">
    <name type="scientific">Asparagus officinalis</name>
    <name type="common">Garden asparagus</name>
    <dbReference type="NCBI Taxonomy" id="4686"/>
    <lineage>
        <taxon>Eukaryota</taxon>
        <taxon>Viridiplantae</taxon>
        <taxon>Streptophyta</taxon>
        <taxon>Embryophyta</taxon>
        <taxon>Tracheophyta</taxon>
        <taxon>Spermatophyta</taxon>
        <taxon>Magnoliopsida</taxon>
        <taxon>Liliopsida</taxon>
        <taxon>Asparagales</taxon>
        <taxon>Asparagaceae</taxon>
        <taxon>Asparagoideae</taxon>
        <taxon>Asparagus</taxon>
    </lineage>
</organism>
<feature type="compositionally biased region" description="Basic and acidic residues" evidence="1">
    <location>
        <begin position="61"/>
        <end position="79"/>
    </location>
</feature>
<dbReference type="Proteomes" id="UP000243459">
    <property type="component" value="Chromosome 2"/>
</dbReference>
<keyword evidence="3" id="KW-1185">Reference proteome</keyword>
<evidence type="ECO:0000313" key="2">
    <source>
        <dbReference type="EMBL" id="ONK77788.1"/>
    </source>
</evidence>
<name>A0A5P1FHI7_ASPOF</name>
<dbReference type="EMBL" id="CM007382">
    <property type="protein sequence ID" value="ONK77788.1"/>
    <property type="molecule type" value="Genomic_DNA"/>
</dbReference>
<dbReference type="AlphaFoldDB" id="A0A5P1FHI7"/>
<evidence type="ECO:0000256" key="1">
    <source>
        <dbReference type="SAM" id="MobiDB-lite"/>
    </source>
</evidence>
<gene>
    <name evidence="2" type="ORF">A4U43_C02F10620</name>
</gene>
<sequence>MQRRCSGAAPHTPRRGGCPPVKDPTEAPMEEADNHEGLYEGLGDFPRAEFHTQYDPSQLKPFKETETTQELDRAKALLE</sequence>
<accession>A0A5P1FHI7</accession>
<feature type="region of interest" description="Disordered" evidence="1">
    <location>
        <begin position="1"/>
        <end position="79"/>
    </location>
</feature>
<evidence type="ECO:0000313" key="3">
    <source>
        <dbReference type="Proteomes" id="UP000243459"/>
    </source>
</evidence>
<dbReference type="Gramene" id="ONK77788">
    <property type="protein sequence ID" value="ONK77788"/>
    <property type="gene ID" value="A4U43_C02F10620"/>
</dbReference>